<dbReference type="GO" id="GO:0004518">
    <property type="term" value="F:nuclease activity"/>
    <property type="evidence" value="ECO:0007669"/>
    <property type="project" value="InterPro"/>
</dbReference>
<dbReference type="EMBL" id="UINC01001429">
    <property type="protein sequence ID" value="SUZ80509.1"/>
    <property type="molecule type" value="Genomic_DNA"/>
</dbReference>
<feature type="non-terminal residue" evidence="3">
    <location>
        <position position="155"/>
    </location>
</feature>
<evidence type="ECO:0000313" key="3">
    <source>
        <dbReference type="EMBL" id="SUZ80509.1"/>
    </source>
</evidence>
<dbReference type="InterPro" id="IPR001943">
    <property type="entry name" value="UVR_dom"/>
</dbReference>
<feature type="domain" description="BFN" evidence="2">
    <location>
        <begin position="1"/>
        <end position="114"/>
    </location>
</feature>
<dbReference type="SUPFAM" id="SSF103256">
    <property type="entry name" value="Hypothetical protein TM0160"/>
    <property type="match status" value="1"/>
</dbReference>
<evidence type="ECO:0000259" key="2">
    <source>
        <dbReference type="PROSITE" id="PS51658"/>
    </source>
</evidence>
<name>A0A381QPS5_9ZZZZ</name>
<dbReference type="Gene3D" id="3.10.690.10">
    <property type="entry name" value="Bifunctional nuclease domain"/>
    <property type="match status" value="1"/>
</dbReference>
<evidence type="ECO:0008006" key="4">
    <source>
        <dbReference type="Google" id="ProtNLM"/>
    </source>
</evidence>
<dbReference type="PROSITE" id="PS51658">
    <property type="entry name" value="BFN"/>
    <property type="match status" value="1"/>
</dbReference>
<dbReference type="InterPro" id="IPR036104">
    <property type="entry name" value="BFN_sf"/>
</dbReference>
<dbReference type="Pfam" id="PF02151">
    <property type="entry name" value="UVR"/>
    <property type="match status" value="1"/>
</dbReference>
<sequence>VILKEISGEICLPVIVGSYEAQSIALAIEVVETPRPLTHDLICDVITGIDGSLKTVRVSHLTDGVFYAQMELESDVIGNRIIDARPSDAIAVALRMKAPILVAPRVLKDAGVKEDMLKDAKKPRKKPEYSLEALKDKLKEAVEEEEYEFAAKLRD</sequence>
<accession>A0A381QPS5</accession>
<dbReference type="PROSITE" id="PS50151">
    <property type="entry name" value="UVR"/>
    <property type="match status" value="1"/>
</dbReference>
<organism evidence="3">
    <name type="scientific">marine metagenome</name>
    <dbReference type="NCBI Taxonomy" id="408172"/>
    <lineage>
        <taxon>unclassified sequences</taxon>
        <taxon>metagenomes</taxon>
        <taxon>ecological metagenomes</taxon>
    </lineage>
</organism>
<protein>
    <recommendedName>
        <fullName evidence="4">BFN domain-containing protein</fullName>
    </recommendedName>
</protein>
<dbReference type="AlphaFoldDB" id="A0A381QPS5"/>
<feature type="non-terminal residue" evidence="3">
    <location>
        <position position="1"/>
    </location>
</feature>
<dbReference type="PANTHER" id="PTHR15160:SF1">
    <property type="entry name" value="VON HIPPEL-LINDAU DISEASE TUMOR SUPPRESSOR"/>
    <property type="match status" value="1"/>
</dbReference>
<proteinExistence type="predicted"/>
<feature type="domain" description="UVR" evidence="1">
    <location>
        <begin position="128"/>
        <end position="155"/>
    </location>
</feature>
<reference evidence="3" key="1">
    <citation type="submission" date="2018-05" db="EMBL/GenBank/DDBJ databases">
        <authorList>
            <person name="Lanie J.A."/>
            <person name="Ng W.-L."/>
            <person name="Kazmierczak K.M."/>
            <person name="Andrzejewski T.M."/>
            <person name="Davidsen T.M."/>
            <person name="Wayne K.J."/>
            <person name="Tettelin H."/>
            <person name="Glass J.I."/>
            <person name="Rusch D."/>
            <person name="Podicherti R."/>
            <person name="Tsui H.-C.T."/>
            <person name="Winkler M.E."/>
        </authorList>
    </citation>
    <scope>NUCLEOTIDE SEQUENCE</scope>
</reference>
<dbReference type="InterPro" id="IPR003729">
    <property type="entry name" value="Bi_nuclease_dom"/>
</dbReference>
<dbReference type="PANTHER" id="PTHR15160">
    <property type="entry name" value="VON HIPPEL-LINDAU PROTEIN"/>
    <property type="match status" value="1"/>
</dbReference>
<dbReference type="Pfam" id="PF02577">
    <property type="entry name" value="BFN_dom"/>
    <property type="match status" value="1"/>
</dbReference>
<evidence type="ECO:0000259" key="1">
    <source>
        <dbReference type="PROSITE" id="PS50151"/>
    </source>
</evidence>
<gene>
    <name evidence="3" type="ORF">METZ01_LOCUS33363</name>
</gene>